<dbReference type="PIRSF" id="PIRSF006232">
    <property type="entry name" value="Pirin"/>
    <property type="match status" value="1"/>
</dbReference>
<evidence type="ECO:0000313" key="6">
    <source>
        <dbReference type="EMBL" id="RSH82398.1"/>
    </source>
</evidence>
<sequence length="318" mass="34512">MSSTPPEQSPAPEARVSRKLTKAVAGFETAEGAGSRVKRSIGTPGLWNLSPFLILDYARVRPGEGFPDHPHRGMSTLTYLLEGQMQHEDFTGHVGALRPGDVQFMTAGRGIVHSEMPAFDEDRPVDAVVLQLWIDLPAAKKMVKPHYQEKKASQLGHATFDGGSVAIVSGESHGSVGPVRPVAGTCWFMDFRLLPGGQVWQPLPEGWTAFVYVLTGTLAVGDGDKVIEPHYTAVFSSDKGENGVLLRKPSGKQETRFVLVAGEPLNQPVIQQGPFVTTSKEAAVQALRDYDGYRNGFEKARGWSSTIGNPGRRPAKKR</sequence>
<feature type="binding site" evidence="2">
    <location>
        <position position="71"/>
    </location>
    <ligand>
        <name>Fe cation</name>
        <dbReference type="ChEBI" id="CHEBI:24875"/>
    </ligand>
</feature>
<dbReference type="Pfam" id="PF05726">
    <property type="entry name" value="Pirin_C"/>
    <property type="match status" value="1"/>
</dbReference>
<dbReference type="InterPro" id="IPR012093">
    <property type="entry name" value="Pirin"/>
</dbReference>
<feature type="binding site" evidence="2">
    <location>
        <position position="113"/>
    </location>
    <ligand>
        <name>Fe cation</name>
        <dbReference type="ChEBI" id="CHEBI:24875"/>
    </ligand>
</feature>
<dbReference type="Pfam" id="PF02678">
    <property type="entry name" value="Pirin"/>
    <property type="match status" value="1"/>
</dbReference>
<dbReference type="InterPro" id="IPR011051">
    <property type="entry name" value="RmlC_Cupin_sf"/>
</dbReference>
<dbReference type="Gene3D" id="2.60.120.10">
    <property type="entry name" value="Jelly Rolls"/>
    <property type="match status" value="2"/>
</dbReference>
<dbReference type="STRING" id="105984.A0A427XU80"/>
<dbReference type="GO" id="GO:0046872">
    <property type="term" value="F:metal ion binding"/>
    <property type="evidence" value="ECO:0007669"/>
    <property type="project" value="UniProtKB-KW"/>
</dbReference>
<dbReference type="EMBL" id="RSCE01000005">
    <property type="protein sequence ID" value="RSH82398.1"/>
    <property type="molecule type" value="Genomic_DNA"/>
</dbReference>
<dbReference type="PANTHER" id="PTHR13903">
    <property type="entry name" value="PIRIN-RELATED"/>
    <property type="match status" value="1"/>
</dbReference>
<dbReference type="GeneID" id="39591909"/>
<protein>
    <recommendedName>
        <fullName evidence="8">Pirin</fullName>
    </recommendedName>
</protein>
<dbReference type="SUPFAM" id="SSF51182">
    <property type="entry name" value="RmlC-like cupins"/>
    <property type="match status" value="1"/>
</dbReference>
<gene>
    <name evidence="6" type="ORF">EHS24_007366</name>
</gene>
<proteinExistence type="inferred from homology"/>
<dbReference type="InterPro" id="IPR014710">
    <property type="entry name" value="RmlC-like_jellyroll"/>
</dbReference>
<comment type="similarity">
    <text evidence="1 3">Belongs to the pirin family.</text>
</comment>
<dbReference type="AlphaFoldDB" id="A0A427XU80"/>
<feature type="binding site" evidence="2">
    <location>
        <position position="115"/>
    </location>
    <ligand>
        <name>Fe cation</name>
        <dbReference type="ChEBI" id="CHEBI:24875"/>
    </ligand>
</feature>
<evidence type="ECO:0000259" key="5">
    <source>
        <dbReference type="Pfam" id="PF05726"/>
    </source>
</evidence>
<feature type="domain" description="Pirin C-terminal" evidence="5">
    <location>
        <begin position="189"/>
        <end position="295"/>
    </location>
</feature>
<dbReference type="OrthoDB" id="198735at2759"/>
<keyword evidence="2" id="KW-0479">Metal-binding</keyword>
<evidence type="ECO:0000256" key="1">
    <source>
        <dbReference type="ARBA" id="ARBA00008416"/>
    </source>
</evidence>
<evidence type="ECO:0000313" key="7">
    <source>
        <dbReference type="Proteomes" id="UP000279236"/>
    </source>
</evidence>
<dbReference type="RefSeq" id="XP_028476630.1">
    <property type="nucleotide sequence ID" value="XM_028622737.1"/>
</dbReference>
<evidence type="ECO:0000256" key="2">
    <source>
        <dbReference type="PIRSR" id="PIRSR006232-1"/>
    </source>
</evidence>
<keyword evidence="2" id="KW-0408">Iron</keyword>
<dbReference type="InterPro" id="IPR008778">
    <property type="entry name" value="Pirin_C_dom"/>
</dbReference>
<comment type="caution">
    <text evidence="6">The sequence shown here is derived from an EMBL/GenBank/DDBJ whole genome shotgun (WGS) entry which is preliminary data.</text>
</comment>
<keyword evidence="7" id="KW-1185">Reference proteome</keyword>
<dbReference type="Proteomes" id="UP000279236">
    <property type="component" value="Unassembled WGS sequence"/>
</dbReference>
<evidence type="ECO:0000259" key="4">
    <source>
        <dbReference type="Pfam" id="PF02678"/>
    </source>
</evidence>
<dbReference type="CDD" id="cd02247">
    <property type="entry name" value="cupin_pirin_C"/>
    <property type="match status" value="1"/>
</dbReference>
<dbReference type="InterPro" id="IPR003829">
    <property type="entry name" value="Pirin_N_dom"/>
</dbReference>
<accession>A0A427XU80</accession>
<evidence type="ECO:0000256" key="3">
    <source>
        <dbReference type="RuleBase" id="RU003457"/>
    </source>
</evidence>
<feature type="binding site" evidence="2">
    <location>
        <position position="69"/>
    </location>
    <ligand>
        <name>Fe cation</name>
        <dbReference type="ChEBI" id="CHEBI:24875"/>
    </ligand>
</feature>
<dbReference type="CDD" id="cd02909">
    <property type="entry name" value="cupin_pirin_N"/>
    <property type="match status" value="1"/>
</dbReference>
<dbReference type="PANTHER" id="PTHR13903:SF8">
    <property type="entry name" value="PIRIN"/>
    <property type="match status" value="1"/>
</dbReference>
<organism evidence="6 7">
    <name type="scientific">Apiotrichum porosum</name>
    <dbReference type="NCBI Taxonomy" id="105984"/>
    <lineage>
        <taxon>Eukaryota</taxon>
        <taxon>Fungi</taxon>
        <taxon>Dikarya</taxon>
        <taxon>Basidiomycota</taxon>
        <taxon>Agaricomycotina</taxon>
        <taxon>Tremellomycetes</taxon>
        <taxon>Trichosporonales</taxon>
        <taxon>Trichosporonaceae</taxon>
        <taxon>Apiotrichum</taxon>
    </lineage>
</organism>
<feature type="domain" description="Pirin N-terminal" evidence="4">
    <location>
        <begin position="36"/>
        <end position="134"/>
    </location>
</feature>
<evidence type="ECO:0008006" key="8">
    <source>
        <dbReference type="Google" id="ProtNLM"/>
    </source>
</evidence>
<reference evidence="6 7" key="1">
    <citation type="submission" date="2018-11" db="EMBL/GenBank/DDBJ databases">
        <title>Genome sequence of Apiotrichum porosum DSM 27194.</title>
        <authorList>
            <person name="Aliyu H."/>
            <person name="Gorte O."/>
            <person name="Ochsenreither K."/>
        </authorList>
    </citation>
    <scope>NUCLEOTIDE SEQUENCE [LARGE SCALE GENOMIC DNA]</scope>
    <source>
        <strain evidence="6 7">DSM 27194</strain>
    </source>
</reference>
<name>A0A427XU80_9TREE</name>
<comment type="cofactor">
    <cofactor evidence="2">
        <name>Fe cation</name>
        <dbReference type="ChEBI" id="CHEBI:24875"/>
    </cofactor>
    <text evidence="2">Binds 1 Fe cation per subunit.</text>
</comment>